<dbReference type="SUPFAM" id="SSF53167">
    <property type="entry name" value="Purine and uridine phosphorylases"/>
    <property type="match status" value="1"/>
</dbReference>
<evidence type="ECO:0000256" key="1">
    <source>
        <dbReference type="SAM" id="MobiDB-lite"/>
    </source>
</evidence>
<gene>
    <name evidence="3" type="ORF">PsYK624_053760</name>
</gene>
<dbReference type="PANTHER" id="PTHR43691:SF14">
    <property type="entry name" value="URIDINE PHOSPHORYLASE"/>
    <property type="match status" value="1"/>
</dbReference>
<dbReference type="InterPro" id="IPR035994">
    <property type="entry name" value="Nucleoside_phosphorylase_sf"/>
</dbReference>
<dbReference type="Gene3D" id="3.40.50.1580">
    <property type="entry name" value="Nucleoside phosphorylase domain"/>
    <property type="match status" value="1"/>
</dbReference>
<dbReference type="AlphaFoldDB" id="A0A9P3G7J5"/>
<comment type="caution">
    <text evidence="3">The sequence shown here is derived from an EMBL/GenBank/DDBJ whole genome shotgun (WGS) entry which is preliminary data.</text>
</comment>
<dbReference type="GO" id="GO:0006218">
    <property type="term" value="P:uridine catabolic process"/>
    <property type="evidence" value="ECO:0007669"/>
    <property type="project" value="TreeGrafter"/>
</dbReference>
<feature type="region of interest" description="Disordered" evidence="1">
    <location>
        <begin position="242"/>
        <end position="289"/>
    </location>
</feature>
<dbReference type="OrthoDB" id="416752at2759"/>
<dbReference type="Proteomes" id="UP000703269">
    <property type="component" value="Unassembled WGS sequence"/>
</dbReference>
<dbReference type="CDD" id="cd17769">
    <property type="entry name" value="NP_TgUP-like"/>
    <property type="match status" value="1"/>
</dbReference>
<dbReference type="Pfam" id="PF01048">
    <property type="entry name" value="PNP_UDP_1"/>
    <property type="match status" value="1"/>
</dbReference>
<organism evidence="3 4">
    <name type="scientific">Phanerochaete sordida</name>
    <dbReference type="NCBI Taxonomy" id="48140"/>
    <lineage>
        <taxon>Eukaryota</taxon>
        <taxon>Fungi</taxon>
        <taxon>Dikarya</taxon>
        <taxon>Basidiomycota</taxon>
        <taxon>Agaricomycotina</taxon>
        <taxon>Agaricomycetes</taxon>
        <taxon>Polyporales</taxon>
        <taxon>Phanerochaetaceae</taxon>
        <taxon>Phanerochaete</taxon>
    </lineage>
</organism>
<feature type="domain" description="Nucleoside phosphorylase" evidence="2">
    <location>
        <begin position="31"/>
        <end position="235"/>
    </location>
</feature>
<evidence type="ECO:0000313" key="4">
    <source>
        <dbReference type="Proteomes" id="UP000703269"/>
    </source>
</evidence>
<reference evidence="3 4" key="1">
    <citation type="submission" date="2021-08" db="EMBL/GenBank/DDBJ databases">
        <title>Draft Genome Sequence of Phanerochaete sordida strain YK-624.</title>
        <authorList>
            <person name="Mori T."/>
            <person name="Dohra H."/>
            <person name="Suzuki T."/>
            <person name="Kawagishi H."/>
            <person name="Hirai H."/>
        </authorList>
    </citation>
    <scope>NUCLEOTIDE SEQUENCE [LARGE SCALE GENOMIC DNA]</scope>
    <source>
        <strain evidence="3 4">YK-624</strain>
    </source>
</reference>
<dbReference type="PANTHER" id="PTHR43691">
    <property type="entry name" value="URIDINE PHOSPHORYLASE"/>
    <property type="match status" value="1"/>
</dbReference>
<dbReference type="EMBL" id="BPQB01000012">
    <property type="protein sequence ID" value="GJE89279.1"/>
    <property type="molecule type" value="Genomic_DNA"/>
</dbReference>
<accession>A0A9P3G7J5</accession>
<dbReference type="InterPro" id="IPR000845">
    <property type="entry name" value="Nucleoside_phosphorylase_d"/>
</dbReference>
<evidence type="ECO:0000313" key="3">
    <source>
        <dbReference type="EMBL" id="GJE89279.1"/>
    </source>
</evidence>
<evidence type="ECO:0000259" key="2">
    <source>
        <dbReference type="Pfam" id="PF01048"/>
    </source>
</evidence>
<sequence>MKDLVTDANFPRTLDQRVYHLGIRAGEVANRIITVGSPSRAERIAGFLDASPAPFRLATERGFLTITGRYQGTPLSIVSIGMGNAMADFFVREVRECLSGDMVVVRLGSCGGLVDIKVGSVVVPRASIAVNRNYDFDFQTGQSTEAPYRYSKPVQADDELRAAVAKTLRDTRPPTVAAGVITDTINASTDSFYSSQGRQTSFPDCNSGVIKDLQGLHKDLATFEMETFQILHLAASWPTDSHAHASEAAAPPVSGRPATPAVSGTQASAPQSPPADVHAASKDGVPLSPRPRIRAAAAHIVFAARDSREFITPAEVEQIEDWAGRGVLEALAHFAIAPERLHADEGSVWEQ</sequence>
<name>A0A9P3G7J5_9APHY</name>
<proteinExistence type="predicted"/>
<protein>
    <submittedName>
        <fullName evidence="3">Purine and uridine phosphorylase</fullName>
    </submittedName>
</protein>
<dbReference type="GO" id="GO:0004850">
    <property type="term" value="F:uridine phosphorylase activity"/>
    <property type="evidence" value="ECO:0007669"/>
    <property type="project" value="TreeGrafter"/>
</dbReference>
<dbReference type="GO" id="GO:0005829">
    <property type="term" value="C:cytosol"/>
    <property type="evidence" value="ECO:0007669"/>
    <property type="project" value="TreeGrafter"/>
</dbReference>
<keyword evidence="4" id="KW-1185">Reference proteome</keyword>